<gene>
    <name evidence="1" type="ORF">P5627_21940</name>
</gene>
<protein>
    <submittedName>
        <fullName evidence="1">Esterase/lipase family protein</fullName>
        <ecNumber evidence="1">3.1.1.-</ecNumber>
    </submittedName>
</protein>
<reference evidence="1" key="1">
    <citation type="submission" date="2025-02" db="EMBL/GenBank/DDBJ databases">
        <title>Complete genome sequences of 52 Bacillus and Priestia strains isolated from West-African fermentations and 26 reference strains from the DSMZ collection.</title>
        <authorList>
            <person name="Wiedenbein E.S."/>
            <person name="Canoy T.S."/>
            <person name="Hui Y."/>
            <person name="Parkouda C."/>
            <person name="Dawende C."/>
            <person name="Ametefe E."/>
            <person name="Jespersen L."/>
            <person name="Nielsen D.S."/>
        </authorList>
    </citation>
    <scope>NUCLEOTIDE SEQUENCE</scope>
    <source>
        <strain evidence="1">PRO33</strain>
    </source>
</reference>
<proteinExistence type="predicted"/>
<name>A0AC61ZVG4_BACIA</name>
<sequence>MFLKKLICLAAVMLFFSFASYANAGTIGDEPGTPGKWFKGEEPVQKDASKPPLVFVHGINSSSSTWFDRNDMAKQAVLAGYESAFIDLYPDQDTKKNGKLLAEKLKEIYDVFGRKLIVIGHSKGGVDTQSALVYHNAHPYVEKVITLGSPHYGTPLADLAYSKGGSWLAEILGQKSDALYSLQTGLMAAFRNETDKLEKFPHKYVTYSGSEWGTFGGVLYLGGMYLKSFGANDGAVTVSSTKLSYANNILTGKWDHNSIKNGTSMFPVFQHQLLANAASANAEKENIESPNSTELNTDVYVKGGESEKDKTEAFYVEEGTNGLSIQWLNERQETRPEIIAPNGDVLTNLKTSEASFPYEGAFSHHVQINKPVPGKWTIRSNSGKKAPYLLLVSFDSPLNEEIKAEAAKSGDDASTHSSGLIKRLSKKVETSYFKDAQKDHPLKTTDSSAVQLKKEGAYSVTVHYTGLTASGTSAFNRTVIRTLYVDQHGNIHGDVPY</sequence>
<dbReference type="EMBL" id="CP121752">
    <property type="protein sequence ID" value="XRL54637.1"/>
    <property type="molecule type" value="Genomic_DNA"/>
</dbReference>
<organism evidence="1 2">
    <name type="scientific">Bacillus safensis</name>
    <dbReference type="NCBI Taxonomy" id="561879"/>
    <lineage>
        <taxon>Bacteria</taxon>
        <taxon>Bacillati</taxon>
        <taxon>Bacillota</taxon>
        <taxon>Bacilli</taxon>
        <taxon>Bacillales</taxon>
        <taxon>Bacillaceae</taxon>
        <taxon>Bacillus</taxon>
    </lineage>
</organism>
<evidence type="ECO:0000313" key="2">
    <source>
        <dbReference type="Proteomes" id="UP001218488"/>
    </source>
</evidence>
<evidence type="ECO:0000313" key="1">
    <source>
        <dbReference type="EMBL" id="XRL54637.1"/>
    </source>
</evidence>
<keyword evidence="1" id="KW-0378">Hydrolase</keyword>
<dbReference type="Proteomes" id="UP001218488">
    <property type="component" value="Chromosome"/>
</dbReference>
<dbReference type="EC" id="3.1.1.-" evidence="1"/>
<accession>A0AC61ZVG4</accession>